<reference evidence="2" key="1">
    <citation type="submission" date="2021-08" db="EMBL/GenBank/DDBJ databases">
        <authorList>
            <person name="Misof B."/>
            <person name="Oliver O."/>
            <person name="Podsiadlowski L."/>
            <person name="Donath A."/>
            <person name="Peters R."/>
            <person name="Mayer C."/>
            <person name="Rust J."/>
            <person name="Gunkel S."/>
            <person name="Lesny P."/>
            <person name="Martin S."/>
            <person name="Oeyen J.P."/>
            <person name="Petersen M."/>
            <person name="Panagiotis P."/>
            <person name="Wilbrandt J."/>
            <person name="Tanja T."/>
        </authorList>
    </citation>
    <scope>NUCLEOTIDE SEQUENCE</scope>
    <source>
        <strain evidence="2">GBR_01_08_01A</strain>
        <tissue evidence="2">Thorax + abdomen</tissue>
    </source>
</reference>
<feature type="region of interest" description="Disordered" evidence="1">
    <location>
        <begin position="1"/>
        <end position="20"/>
    </location>
</feature>
<accession>A0AAD9VNZ4</accession>
<dbReference type="Proteomes" id="UP001258017">
    <property type="component" value="Unassembled WGS sequence"/>
</dbReference>
<sequence>MKTEKKRGGVPNRTKDRPRHPVVSLTHRPEVRTNELIVRAPPVDGITALTGPQSSDLATEFRFNKSPDISIQTFSLFEDYLTSASCENLTLQVQELGDKSSR</sequence>
<keyword evidence="3" id="KW-1185">Reference proteome</keyword>
<evidence type="ECO:0000313" key="2">
    <source>
        <dbReference type="EMBL" id="KAK2581776.1"/>
    </source>
</evidence>
<comment type="caution">
    <text evidence="2">The sequence shown here is derived from an EMBL/GenBank/DDBJ whole genome shotgun (WGS) entry which is preliminary data.</text>
</comment>
<proteinExistence type="predicted"/>
<dbReference type="EMBL" id="JAIFRP010000038">
    <property type="protein sequence ID" value="KAK2581776.1"/>
    <property type="molecule type" value="Genomic_DNA"/>
</dbReference>
<reference evidence="2" key="2">
    <citation type="journal article" date="2023" name="Commun. Biol.">
        <title>Intrasexual cuticular hydrocarbon dimorphism in a wasp sheds light on hydrocarbon biosynthesis genes in Hymenoptera.</title>
        <authorList>
            <person name="Moris V.C."/>
            <person name="Podsiadlowski L."/>
            <person name="Martin S."/>
            <person name="Oeyen J.P."/>
            <person name="Donath A."/>
            <person name="Petersen M."/>
            <person name="Wilbrandt J."/>
            <person name="Misof B."/>
            <person name="Liedtke D."/>
            <person name="Thamm M."/>
            <person name="Scheiner R."/>
            <person name="Schmitt T."/>
            <person name="Niehuis O."/>
        </authorList>
    </citation>
    <scope>NUCLEOTIDE SEQUENCE</scope>
    <source>
        <strain evidence="2">GBR_01_08_01A</strain>
    </source>
</reference>
<gene>
    <name evidence="2" type="ORF">KPH14_002254</name>
</gene>
<organism evidence="2 3">
    <name type="scientific">Odynerus spinipes</name>
    <dbReference type="NCBI Taxonomy" id="1348599"/>
    <lineage>
        <taxon>Eukaryota</taxon>
        <taxon>Metazoa</taxon>
        <taxon>Ecdysozoa</taxon>
        <taxon>Arthropoda</taxon>
        <taxon>Hexapoda</taxon>
        <taxon>Insecta</taxon>
        <taxon>Pterygota</taxon>
        <taxon>Neoptera</taxon>
        <taxon>Endopterygota</taxon>
        <taxon>Hymenoptera</taxon>
        <taxon>Apocrita</taxon>
        <taxon>Aculeata</taxon>
        <taxon>Vespoidea</taxon>
        <taxon>Vespidae</taxon>
        <taxon>Eumeninae</taxon>
        <taxon>Odynerus</taxon>
    </lineage>
</organism>
<name>A0AAD9VNZ4_9HYME</name>
<evidence type="ECO:0000256" key="1">
    <source>
        <dbReference type="SAM" id="MobiDB-lite"/>
    </source>
</evidence>
<evidence type="ECO:0000313" key="3">
    <source>
        <dbReference type="Proteomes" id="UP001258017"/>
    </source>
</evidence>
<protein>
    <submittedName>
        <fullName evidence="2">Uncharacterized protein</fullName>
    </submittedName>
</protein>
<dbReference type="AlphaFoldDB" id="A0AAD9VNZ4"/>